<keyword evidence="3" id="KW-1185">Reference proteome</keyword>
<evidence type="ECO:0000259" key="1">
    <source>
        <dbReference type="Pfam" id="PF24809"/>
    </source>
</evidence>
<protein>
    <recommendedName>
        <fullName evidence="1">DUF7708 domain-containing protein</fullName>
    </recommendedName>
</protein>
<proteinExistence type="predicted"/>
<dbReference type="PANTHER" id="PTHR40619:SF3">
    <property type="entry name" value="FUNGAL STAND N-TERMINAL GOODBYE DOMAIN-CONTAINING PROTEIN"/>
    <property type="match status" value="1"/>
</dbReference>
<evidence type="ECO:0000313" key="2">
    <source>
        <dbReference type="EMBL" id="KUJ11461.1"/>
    </source>
</evidence>
<dbReference type="RefSeq" id="XP_018065816.1">
    <property type="nucleotide sequence ID" value="XM_018222982.1"/>
</dbReference>
<reference evidence="2 3" key="1">
    <citation type="submission" date="2015-10" db="EMBL/GenBank/DDBJ databases">
        <title>Full genome of DAOMC 229536 Phialocephala scopiformis, a fungal endophyte of spruce producing the potent anti-insectan compound rugulosin.</title>
        <authorList>
            <consortium name="DOE Joint Genome Institute"/>
            <person name="Walker A.K."/>
            <person name="Frasz S.L."/>
            <person name="Seifert K.A."/>
            <person name="Miller J.D."/>
            <person name="Mondo S.J."/>
            <person name="Labutti K."/>
            <person name="Lipzen A."/>
            <person name="Dockter R."/>
            <person name="Kennedy M."/>
            <person name="Grigoriev I.V."/>
            <person name="Spatafora J.W."/>
        </authorList>
    </citation>
    <scope>NUCLEOTIDE SEQUENCE [LARGE SCALE GENOMIC DNA]</scope>
    <source>
        <strain evidence="2 3">CBS 120377</strain>
    </source>
</reference>
<dbReference type="AlphaFoldDB" id="A0A194WU28"/>
<dbReference type="Pfam" id="PF24809">
    <property type="entry name" value="DUF7708"/>
    <property type="match status" value="1"/>
</dbReference>
<organism evidence="2 3">
    <name type="scientific">Mollisia scopiformis</name>
    <name type="common">Conifer needle endophyte fungus</name>
    <name type="synonym">Phialocephala scopiformis</name>
    <dbReference type="NCBI Taxonomy" id="149040"/>
    <lineage>
        <taxon>Eukaryota</taxon>
        <taxon>Fungi</taxon>
        <taxon>Dikarya</taxon>
        <taxon>Ascomycota</taxon>
        <taxon>Pezizomycotina</taxon>
        <taxon>Leotiomycetes</taxon>
        <taxon>Helotiales</taxon>
        <taxon>Mollisiaceae</taxon>
        <taxon>Mollisia</taxon>
    </lineage>
</organism>
<dbReference type="PANTHER" id="PTHR40619">
    <property type="entry name" value="FUNGAL STAND N-TERMINAL GOODBYE DOMAIN-CONTAINING PROTEIN"/>
    <property type="match status" value="1"/>
</dbReference>
<dbReference type="GeneID" id="28832708"/>
<evidence type="ECO:0000313" key="3">
    <source>
        <dbReference type="Proteomes" id="UP000070700"/>
    </source>
</evidence>
<feature type="domain" description="DUF7708" evidence="1">
    <location>
        <begin position="154"/>
        <end position="279"/>
    </location>
</feature>
<name>A0A194WU28_MOLSC</name>
<dbReference type="InParanoid" id="A0A194WU28"/>
<gene>
    <name evidence="2" type="ORF">LY89DRAFT_786389</name>
</gene>
<dbReference type="Proteomes" id="UP000070700">
    <property type="component" value="Unassembled WGS sequence"/>
</dbReference>
<dbReference type="InterPro" id="IPR056125">
    <property type="entry name" value="DUF7708"/>
</dbReference>
<dbReference type="KEGG" id="psco:LY89DRAFT_786389"/>
<dbReference type="OrthoDB" id="4840035at2759"/>
<sequence>MTTSQDDAENLYLVRRYSEIVRDEMSDEPLSQGLAAKVDADIEREKKGKFLAEDAVMNLLGDDAINTKFYESICATKLLDLESKSLELQTTWVKFSTKLKLVDDSKVAATSKPDMNIVRSAIYSAQSKIQKDQSSKVGKVKAFFTKSIQCLDDHNYLFDLLPSGDKYTSVFTGAFSAIVKATATHEKIANEISDSLDEISDQVRSFFFAVSLHPRSMYIKYHIALFYYELFGFLISVMREWYQSSWTRFSKSFGSSFLETTVQGTLKTLSQYTQRVKDEDARMTRELNTRQLMALGTIMQSTFKAQVKMKKDIDRKFNEFSLQSNRLMGPPPLPASKLQAFEGTKDVAPEDVVSLIAAAPKWTRDSIMRDVEAFRPYLQAAEDVDKLVELGRSIDVNTDISATVHRWITSDRSEALWIEGPSGTSLPSQSTLISAFILGNLRRVEIPAMVDFCQYDPKHWRTWNAEKEFLKMTYAFIYQAAKVLPERLEPELVERDFSTARFQKLNENVSSLPEAIHLLADLITVGPRLQFCIVDGLQLFGGRNLSGLVRKSLKDFVTILCEAVAKASGGERIIKVLFTTDGIVGELADSARARLLTRQTFYDEDEDELLAINDEDLVK</sequence>
<dbReference type="EMBL" id="KQ947426">
    <property type="protein sequence ID" value="KUJ11461.1"/>
    <property type="molecule type" value="Genomic_DNA"/>
</dbReference>
<accession>A0A194WU28</accession>